<evidence type="ECO:0000313" key="7">
    <source>
        <dbReference type="Proteomes" id="UP000663760"/>
    </source>
</evidence>
<feature type="region of interest" description="Disordered" evidence="4">
    <location>
        <begin position="634"/>
        <end position="738"/>
    </location>
</feature>
<feature type="compositionally biased region" description="Low complexity" evidence="4">
    <location>
        <begin position="686"/>
        <end position="702"/>
    </location>
</feature>
<sequence length="738" mass="82982">MASVVAPQSICNSDNDGISSGGDLRCTVSLIEDLAAGAEATINSVYALLCRSADHSSEDGDDLLANKGFCCCPYDPRHRMPPESLFRHWLRCPSAPGGPVPDQGFVETMYYPSTFKSGEELRRENQFVRPLPESGADLCFSLEKELEDVGGSSFFYRDCPGVVTCPEPDVSARTFTLPRVLSAQCANFISGNSMLENGISHRRSVRILPSEFWAFRKELEAWRDYPERYTYVAAQVASCLGEARDCGFRKWIVSISPRFGIVIDTAMSDHLFLLLKLCLKAVWREALASLDLLAGNNGCLDPRSLYLKCPCLSQTLGWLASQLSILYGERNAKSLAISMIAESLTRAGSRFLLFHLDKWSTSAEIRGLREETHGSKLDVNAGERDAESVSSKDNGCASDLEKLCSGQVFVSQIAAAVAALHERALLEDRVNQLRLPKPLSKHQLLYELSNVSTRAQEERARRPNYRPILDNDGLLWKKTHNQDMTKMKTREELLAEERDYKRRRMSYRGRKVKRTTTQVIRDIIEGHMQEITDAGGIGCHVKGSADSEMPSSRSSHEVEAAAEDVARYESEPSGVSVRDSTVDKKARYLEFDLTAGMAEDARHRDRCITQASRHIVHGNQVNSGRSFCVGERTDYEHERSTKYTSHRRSHDRRSHQREQGAQEVSGRKYERRPSFSSYSFKDHSDSSSLSSSSIINEEFSNMSERRNQTRGRSRDLRRSEPVSETTFEDRYDPFDTCG</sequence>
<feature type="compositionally biased region" description="Basic residues" evidence="4">
    <location>
        <begin position="644"/>
        <end position="655"/>
    </location>
</feature>
<keyword evidence="1" id="KW-0479">Metal-binding</keyword>
<evidence type="ECO:0000256" key="3">
    <source>
        <dbReference type="ARBA" id="ARBA00022833"/>
    </source>
</evidence>
<evidence type="ECO:0000313" key="6">
    <source>
        <dbReference type="EMBL" id="CAA7396177.1"/>
    </source>
</evidence>
<dbReference type="Proteomes" id="UP000663760">
    <property type="component" value="Chromosome 5"/>
</dbReference>
<keyword evidence="2" id="KW-0863">Zinc-finger</keyword>
<organism evidence="6 7">
    <name type="scientific">Spirodela intermedia</name>
    <name type="common">Intermediate duckweed</name>
    <dbReference type="NCBI Taxonomy" id="51605"/>
    <lineage>
        <taxon>Eukaryota</taxon>
        <taxon>Viridiplantae</taxon>
        <taxon>Streptophyta</taxon>
        <taxon>Embryophyta</taxon>
        <taxon>Tracheophyta</taxon>
        <taxon>Spermatophyta</taxon>
        <taxon>Magnoliopsida</taxon>
        <taxon>Liliopsida</taxon>
        <taxon>Araceae</taxon>
        <taxon>Lemnoideae</taxon>
        <taxon>Spirodela</taxon>
    </lineage>
</organism>
<evidence type="ECO:0000259" key="5">
    <source>
        <dbReference type="PROSITE" id="PS51800"/>
    </source>
</evidence>
<keyword evidence="3" id="KW-0862">Zinc</keyword>
<dbReference type="PANTHER" id="PTHR21402">
    <property type="entry name" value="GAMETOCYTE SPECIFIC FACTOR 1-RELATED"/>
    <property type="match status" value="1"/>
</dbReference>
<dbReference type="AlphaFoldDB" id="A0A7I8KEH6"/>
<feature type="domain" description="CHHC U11-48K-type" evidence="5">
    <location>
        <begin position="69"/>
        <end position="96"/>
    </location>
</feature>
<dbReference type="EMBL" id="LR746268">
    <property type="protein sequence ID" value="CAA7396177.1"/>
    <property type="molecule type" value="Genomic_DNA"/>
</dbReference>
<evidence type="ECO:0000256" key="1">
    <source>
        <dbReference type="ARBA" id="ARBA00022723"/>
    </source>
</evidence>
<dbReference type="GO" id="GO:0008270">
    <property type="term" value="F:zinc ion binding"/>
    <property type="evidence" value="ECO:0007669"/>
    <property type="project" value="UniProtKB-KW"/>
</dbReference>
<dbReference type="Pfam" id="PF05253">
    <property type="entry name" value="zf-U11-48K"/>
    <property type="match status" value="1"/>
</dbReference>
<reference evidence="6" key="1">
    <citation type="submission" date="2020-02" db="EMBL/GenBank/DDBJ databases">
        <authorList>
            <person name="Scholz U."/>
            <person name="Mascher M."/>
            <person name="Fiebig A."/>
        </authorList>
    </citation>
    <scope>NUCLEOTIDE SEQUENCE</scope>
</reference>
<keyword evidence="7" id="KW-1185">Reference proteome</keyword>
<evidence type="ECO:0000256" key="2">
    <source>
        <dbReference type="ARBA" id="ARBA00022771"/>
    </source>
</evidence>
<accession>A0A7I8KEH6</accession>
<feature type="compositionally biased region" description="Basic and acidic residues" evidence="4">
    <location>
        <begin position="703"/>
        <end position="738"/>
    </location>
</feature>
<dbReference type="PROSITE" id="PS51800">
    <property type="entry name" value="ZF_CHHC_U11_48K"/>
    <property type="match status" value="1"/>
</dbReference>
<gene>
    <name evidence="6" type="ORF">SI8410_05006840</name>
</gene>
<name>A0A7I8KEH6_SPIIN</name>
<dbReference type="InterPro" id="IPR022776">
    <property type="entry name" value="TRM13/UPF0224_CHHC_Znf_dom"/>
</dbReference>
<proteinExistence type="predicted"/>
<dbReference type="InterPro" id="IPR051591">
    <property type="entry name" value="UPF0224_FAM112_RNA_Proc"/>
</dbReference>
<dbReference type="PANTHER" id="PTHR21402:SF10">
    <property type="entry name" value="U11_U12 SMALL NUCLEAR RIBONUCLEOPROTEIN 48 KDA PROTEIN"/>
    <property type="match status" value="1"/>
</dbReference>
<protein>
    <recommendedName>
        <fullName evidence="5">CHHC U11-48K-type domain-containing protein</fullName>
    </recommendedName>
</protein>
<dbReference type="OrthoDB" id="69229at2759"/>
<evidence type="ECO:0000256" key="4">
    <source>
        <dbReference type="SAM" id="MobiDB-lite"/>
    </source>
</evidence>
<feature type="compositionally biased region" description="Basic and acidic residues" evidence="4">
    <location>
        <begin position="656"/>
        <end position="673"/>
    </location>
</feature>